<dbReference type="Pfam" id="PF01497">
    <property type="entry name" value="Peripla_BP_2"/>
    <property type="match status" value="1"/>
</dbReference>
<feature type="domain" description="Fe/B12 periplasmic-binding" evidence="7">
    <location>
        <begin position="84"/>
        <end position="345"/>
    </location>
</feature>
<feature type="compositionally biased region" description="Low complexity" evidence="5">
    <location>
        <begin position="36"/>
        <end position="53"/>
    </location>
</feature>
<dbReference type="InterPro" id="IPR002491">
    <property type="entry name" value="ABC_transptr_periplasmic_BD"/>
</dbReference>
<comment type="caution">
    <text evidence="8">The sequence shown here is derived from an EMBL/GenBank/DDBJ whole genome shotgun (WGS) entry which is preliminary data.</text>
</comment>
<feature type="chain" id="PRO_5045479762" evidence="6">
    <location>
        <begin position="34"/>
        <end position="345"/>
    </location>
</feature>
<evidence type="ECO:0000313" key="9">
    <source>
        <dbReference type="Proteomes" id="UP000609323"/>
    </source>
</evidence>
<evidence type="ECO:0000256" key="6">
    <source>
        <dbReference type="SAM" id="SignalP"/>
    </source>
</evidence>
<keyword evidence="9" id="KW-1185">Reference proteome</keyword>
<evidence type="ECO:0000256" key="1">
    <source>
        <dbReference type="ARBA" id="ARBA00004196"/>
    </source>
</evidence>
<feature type="signal peptide" evidence="6">
    <location>
        <begin position="1"/>
        <end position="33"/>
    </location>
</feature>
<dbReference type="SUPFAM" id="SSF53807">
    <property type="entry name" value="Helical backbone' metal receptor"/>
    <property type="match status" value="1"/>
</dbReference>
<dbReference type="PROSITE" id="PS51257">
    <property type="entry name" value="PROKAR_LIPOPROTEIN"/>
    <property type="match status" value="1"/>
</dbReference>
<dbReference type="EMBL" id="BMHF01000004">
    <property type="protein sequence ID" value="GGA30614.1"/>
    <property type="molecule type" value="Genomic_DNA"/>
</dbReference>
<protein>
    <submittedName>
        <fullName evidence="8">Ferrichrome ABC transporter substrate-binding protein</fullName>
    </submittedName>
</protein>
<evidence type="ECO:0000256" key="5">
    <source>
        <dbReference type="SAM" id="MobiDB-lite"/>
    </source>
</evidence>
<evidence type="ECO:0000259" key="7">
    <source>
        <dbReference type="PROSITE" id="PS50983"/>
    </source>
</evidence>
<dbReference type="PANTHER" id="PTHR30532">
    <property type="entry name" value="IRON III DICITRATE-BINDING PERIPLASMIC PROTEIN"/>
    <property type="match status" value="1"/>
</dbReference>
<reference evidence="9" key="1">
    <citation type="journal article" date="2019" name="Int. J. Syst. Evol. Microbiol.">
        <title>The Global Catalogue of Microorganisms (GCM) 10K type strain sequencing project: providing services to taxonomists for standard genome sequencing and annotation.</title>
        <authorList>
            <consortium name="The Broad Institute Genomics Platform"/>
            <consortium name="The Broad Institute Genome Sequencing Center for Infectious Disease"/>
            <person name="Wu L."/>
            <person name="Ma J."/>
        </authorList>
    </citation>
    <scope>NUCLEOTIDE SEQUENCE [LARGE SCALE GENOMIC DNA]</scope>
    <source>
        <strain evidence="9">CGMCC 1.15044</strain>
    </source>
</reference>
<evidence type="ECO:0000256" key="2">
    <source>
        <dbReference type="ARBA" id="ARBA00008814"/>
    </source>
</evidence>
<proteinExistence type="inferred from homology"/>
<gene>
    <name evidence="8" type="ORF">GCM10010917_14580</name>
</gene>
<comment type="subcellular location">
    <subcellularLocation>
        <location evidence="1">Cell envelope</location>
    </subcellularLocation>
</comment>
<keyword evidence="4 6" id="KW-0732">Signal</keyword>
<dbReference type="RefSeq" id="WP_229752572.1">
    <property type="nucleotide sequence ID" value="NZ_BMHF01000004.1"/>
</dbReference>
<dbReference type="Proteomes" id="UP000609323">
    <property type="component" value="Unassembled WGS sequence"/>
</dbReference>
<dbReference type="Gene3D" id="3.40.50.1980">
    <property type="entry name" value="Nitrogenase molybdenum iron protein domain"/>
    <property type="match status" value="2"/>
</dbReference>
<name>A0ABQ1FUQ5_9BACL</name>
<dbReference type="InterPro" id="IPR051313">
    <property type="entry name" value="Bact_iron-sidero_bind"/>
</dbReference>
<dbReference type="PANTHER" id="PTHR30532:SF1">
    <property type="entry name" value="IRON(3+)-HYDROXAMATE-BINDING PROTEIN FHUD"/>
    <property type="match status" value="1"/>
</dbReference>
<dbReference type="PROSITE" id="PS50983">
    <property type="entry name" value="FE_B12_PBP"/>
    <property type="match status" value="1"/>
</dbReference>
<comment type="similarity">
    <text evidence="2">Belongs to the bacterial solute-binding protein 8 family.</text>
</comment>
<feature type="region of interest" description="Disordered" evidence="5">
    <location>
        <begin position="36"/>
        <end position="67"/>
    </location>
</feature>
<organism evidence="8 9">
    <name type="scientific">Paenibacillus physcomitrellae</name>
    <dbReference type="NCBI Taxonomy" id="1619311"/>
    <lineage>
        <taxon>Bacteria</taxon>
        <taxon>Bacillati</taxon>
        <taxon>Bacillota</taxon>
        <taxon>Bacilli</taxon>
        <taxon>Bacillales</taxon>
        <taxon>Paenibacillaceae</taxon>
        <taxon>Paenibacillus</taxon>
    </lineage>
</organism>
<sequence length="345" mass="36489">MLNMFKKKTGKSSFVLLSLLVLMLVLSACGSNAANNSAGSSNAGSNAGNAAASTEPSDSAAPSEATERTIKDAMGHDVKIPANPQRVLASYLEDHLVALGVKPVAQWSVADGKSVQDYLQSSLADVPAIGYDLPPEQVASFTPDLIIIDSESAVEKGLYEQYSAIAPTFVLGDAVRNDWRKSLTTIADLLGKQDEAEKVLADYDQKAADTKSKLEAAGVTGQSAAVLWITQKTVYMVKDSVASGEVLYKDLGFAEPSLAADISKTAQADWNPVPLEQLSKLDADHLFVMNSDGPESETVKSPLWQGLKAVKNGNVHEVSPTGGWMYKGAVAGGQIMDDVLSNLVK</sequence>
<evidence type="ECO:0000256" key="3">
    <source>
        <dbReference type="ARBA" id="ARBA00022448"/>
    </source>
</evidence>
<accession>A0ABQ1FUQ5</accession>
<evidence type="ECO:0000313" key="8">
    <source>
        <dbReference type="EMBL" id="GGA30614.1"/>
    </source>
</evidence>
<keyword evidence="3" id="KW-0813">Transport</keyword>
<evidence type="ECO:0000256" key="4">
    <source>
        <dbReference type="ARBA" id="ARBA00022729"/>
    </source>
</evidence>